<protein>
    <recommendedName>
        <fullName evidence="3">Reverse transcriptase</fullName>
    </recommendedName>
</protein>
<gene>
    <name evidence="1" type="ORF">ABMA27_006661</name>
</gene>
<proteinExistence type="predicted"/>
<dbReference type="Proteomes" id="UP001549920">
    <property type="component" value="Unassembled WGS sequence"/>
</dbReference>
<organism evidence="1 2">
    <name type="scientific">Loxostege sticticalis</name>
    <name type="common">Beet webworm moth</name>
    <dbReference type="NCBI Taxonomy" id="481309"/>
    <lineage>
        <taxon>Eukaryota</taxon>
        <taxon>Metazoa</taxon>
        <taxon>Ecdysozoa</taxon>
        <taxon>Arthropoda</taxon>
        <taxon>Hexapoda</taxon>
        <taxon>Insecta</taxon>
        <taxon>Pterygota</taxon>
        <taxon>Neoptera</taxon>
        <taxon>Endopterygota</taxon>
        <taxon>Lepidoptera</taxon>
        <taxon>Glossata</taxon>
        <taxon>Ditrysia</taxon>
        <taxon>Pyraloidea</taxon>
        <taxon>Crambidae</taxon>
        <taxon>Pyraustinae</taxon>
        <taxon>Loxostege</taxon>
    </lineage>
</organism>
<evidence type="ECO:0000313" key="1">
    <source>
        <dbReference type="EMBL" id="KAL0901387.1"/>
    </source>
</evidence>
<evidence type="ECO:0000313" key="2">
    <source>
        <dbReference type="Proteomes" id="UP001549920"/>
    </source>
</evidence>
<dbReference type="EMBL" id="JBEUOH010000002">
    <property type="protein sequence ID" value="KAL0901387.1"/>
    <property type="molecule type" value="Genomic_DNA"/>
</dbReference>
<accession>A0ABR3IK05</accession>
<comment type="caution">
    <text evidence="1">The sequence shown here is derived from an EMBL/GenBank/DDBJ whole genome shotgun (WGS) entry which is preliminary data.</text>
</comment>
<keyword evidence="2" id="KW-1185">Reference proteome</keyword>
<reference evidence="1 2" key="1">
    <citation type="submission" date="2024-06" db="EMBL/GenBank/DDBJ databases">
        <title>A chromosome-level genome assembly of beet webworm, Loxostege sticticalis.</title>
        <authorList>
            <person name="Zhang Y."/>
        </authorList>
    </citation>
    <scope>NUCLEOTIDE SEQUENCE [LARGE SCALE GENOMIC DNA]</scope>
    <source>
        <strain evidence="1">AQ026</strain>
        <tissue evidence="1">Whole body</tissue>
    </source>
</reference>
<evidence type="ECO:0008006" key="3">
    <source>
        <dbReference type="Google" id="ProtNLM"/>
    </source>
</evidence>
<name>A0ABR3IK05_LOXSC</name>
<sequence length="222" mass="26036">MYISFKPDETESAVDKLNNDLDRVSQWSDRHNLVLNPTKSKCMILGSNDVMTKIAAKTPRVSMMGNCLDYVPQARNLGLIMDGSLRFEEHVLEIMRNCFYRLKILYRFRNYVNVETRVMLCESLILSKLNYADTVFGSCLLGRTRKVIQRIQNACARYCFPVPRRSHITPILNRNNLLNMSSRYTLHFASLLFGVIKKQEPPYLLFCFCKFFFFFLNLECFF</sequence>
<dbReference type="PANTHER" id="PTHR33332">
    <property type="entry name" value="REVERSE TRANSCRIPTASE DOMAIN-CONTAINING PROTEIN"/>
    <property type="match status" value="1"/>
</dbReference>